<sequence length="159" mass="17574">MAAATTLSSSLFATTTFKGPPPHSSTSSHFPLLSYKFNPLTTRQSLPRVRATMLQDNEEKVKLKESVPSKISTFDDAGKASIESGDSTTSSSSSSFEKFVIKVEQSVNIFLTDSVIKILDTLYHDRDYARFFVLETIARVPYFVVNKGICCALVADIQY</sequence>
<comment type="caution">
    <text evidence="1">The sequence shown here is derived from an EMBL/GenBank/DDBJ whole genome shotgun (WGS) entry which is preliminary data.</text>
</comment>
<dbReference type="Proteomes" id="UP001341840">
    <property type="component" value="Unassembled WGS sequence"/>
</dbReference>
<keyword evidence="2" id="KW-1185">Reference proteome</keyword>
<accession>A0ABU6ZC39</accession>
<dbReference type="Gene3D" id="1.20.1260.140">
    <property type="entry name" value="Alternative oxidase"/>
    <property type="match status" value="1"/>
</dbReference>
<dbReference type="EMBL" id="JASCZI010272023">
    <property type="protein sequence ID" value="MED6219320.1"/>
    <property type="molecule type" value="Genomic_DNA"/>
</dbReference>
<reference evidence="1 2" key="1">
    <citation type="journal article" date="2023" name="Plants (Basel)">
        <title>Bridging the Gap: Combining Genomics and Transcriptomics Approaches to Understand Stylosanthes scabra, an Orphan Legume from the Brazilian Caatinga.</title>
        <authorList>
            <person name="Ferreira-Neto J.R.C."/>
            <person name="da Silva M.D."/>
            <person name="Binneck E."/>
            <person name="de Melo N.F."/>
            <person name="da Silva R.H."/>
            <person name="de Melo A.L.T.M."/>
            <person name="Pandolfi V."/>
            <person name="Bustamante F.O."/>
            <person name="Brasileiro-Vidal A.C."/>
            <person name="Benko-Iseppon A.M."/>
        </authorList>
    </citation>
    <scope>NUCLEOTIDE SEQUENCE [LARGE SCALE GENOMIC DNA]</scope>
    <source>
        <tissue evidence="1">Leaves</tissue>
    </source>
</reference>
<organism evidence="1 2">
    <name type="scientific">Stylosanthes scabra</name>
    <dbReference type="NCBI Taxonomy" id="79078"/>
    <lineage>
        <taxon>Eukaryota</taxon>
        <taxon>Viridiplantae</taxon>
        <taxon>Streptophyta</taxon>
        <taxon>Embryophyta</taxon>
        <taxon>Tracheophyta</taxon>
        <taxon>Spermatophyta</taxon>
        <taxon>Magnoliopsida</taxon>
        <taxon>eudicotyledons</taxon>
        <taxon>Gunneridae</taxon>
        <taxon>Pentapetalae</taxon>
        <taxon>rosids</taxon>
        <taxon>fabids</taxon>
        <taxon>Fabales</taxon>
        <taxon>Fabaceae</taxon>
        <taxon>Papilionoideae</taxon>
        <taxon>50 kb inversion clade</taxon>
        <taxon>dalbergioids sensu lato</taxon>
        <taxon>Dalbergieae</taxon>
        <taxon>Pterocarpus clade</taxon>
        <taxon>Stylosanthes</taxon>
    </lineage>
</organism>
<evidence type="ECO:0000313" key="1">
    <source>
        <dbReference type="EMBL" id="MED6219320.1"/>
    </source>
</evidence>
<proteinExistence type="predicted"/>
<gene>
    <name evidence="1" type="ORF">PIB30_034755</name>
</gene>
<name>A0ABU6ZC39_9FABA</name>
<evidence type="ECO:0000313" key="2">
    <source>
        <dbReference type="Proteomes" id="UP001341840"/>
    </source>
</evidence>
<dbReference type="InterPro" id="IPR038659">
    <property type="entry name" value="AOX_sf"/>
</dbReference>
<protein>
    <submittedName>
        <fullName evidence="1">Uncharacterized protein</fullName>
    </submittedName>
</protein>